<dbReference type="OrthoDB" id="8082805at2"/>
<organism evidence="1 2">
    <name type="scientific">Phyllobacterium endophyticum</name>
    <dbReference type="NCBI Taxonomy" id="1149773"/>
    <lineage>
        <taxon>Bacteria</taxon>
        <taxon>Pseudomonadati</taxon>
        <taxon>Pseudomonadota</taxon>
        <taxon>Alphaproteobacteria</taxon>
        <taxon>Hyphomicrobiales</taxon>
        <taxon>Phyllobacteriaceae</taxon>
        <taxon>Phyllobacterium</taxon>
    </lineage>
</organism>
<dbReference type="RefSeq" id="WP_106719208.1">
    <property type="nucleotide sequence ID" value="NZ_JACHXT010000002.1"/>
</dbReference>
<accession>A0A2P7ALV9</accession>
<sequence>MSQLDSQDLEGRILAHRKLLVALLHTIARMAPNPDDLWDDIRDSASLLDQEEDPGAIPNAAFATQVRETEELRSIIAQAEARFRRS</sequence>
<protein>
    <submittedName>
        <fullName evidence="1">Uncharacterized protein</fullName>
    </submittedName>
</protein>
<proteinExistence type="predicted"/>
<name>A0A2P7ALV9_9HYPH</name>
<evidence type="ECO:0000313" key="2">
    <source>
        <dbReference type="Proteomes" id="UP000241158"/>
    </source>
</evidence>
<reference evidence="2" key="1">
    <citation type="submission" date="2017-11" db="EMBL/GenBank/DDBJ databases">
        <authorList>
            <person name="Kuznetsova I."/>
            <person name="Sazanova A."/>
            <person name="Chirak E."/>
            <person name="Safronova V."/>
            <person name="Willems A."/>
        </authorList>
    </citation>
    <scope>NUCLEOTIDE SEQUENCE [LARGE SCALE GENOMIC DNA]</scope>
    <source>
        <strain evidence="2">PEPV15</strain>
    </source>
</reference>
<dbReference type="Proteomes" id="UP000241158">
    <property type="component" value="Unassembled WGS sequence"/>
</dbReference>
<evidence type="ECO:0000313" key="1">
    <source>
        <dbReference type="EMBL" id="PSH55201.1"/>
    </source>
</evidence>
<dbReference type="EMBL" id="PGGN01000006">
    <property type="protein sequence ID" value="PSH55201.1"/>
    <property type="molecule type" value="Genomic_DNA"/>
</dbReference>
<comment type="caution">
    <text evidence="1">The sequence shown here is derived from an EMBL/GenBank/DDBJ whole genome shotgun (WGS) entry which is preliminary data.</text>
</comment>
<gene>
    <name evidence="1" type="ORF">CU100_24365</name>
</gene>
<dbReference type="AlphaFoldDB" id="A0A2P7ALV9"/>
<keyword evidence="2" id="KW-1185">Reference proteome</keyword>